<organism evidence="3">
    <name type="scientific">marine metagenome</name>
    <dbReference type="NCBI Taxonomy" id="408172"/>
    <lineage>
        <taxon>unclassified sequences</taxon>
        <taxon>metagenomes</taxon>
        <taxon>ecological metagenomes</taxon>
    </lineage>
</organism>
<dbReference type="PROSITE" id="PS01129">
    <property type="entry name" value="PSI_RLU"/>
    <property type="match status" value="1"/>
</dbReference>
<dbReference type="GO" id="GO:0000455">
    <property type="term" value="P:enzyme-directed rRNA pseudouridine synthesis"/>
    <property type="evidence" value="ECO:0007669"/>
    <property type="project" value="TreeGrafter"/>
</dbReference>
<dbReference type="Gene3D" id="3.30.2350.10">
    <property type="entry name" value="Pseudouridine synthase"/>
    <property type="match status" value="1"/>
</dbReference>
<protein>
    <recommendedName>
        <fullName evidence="2">Pseudouridine synthase RsuA/RluA-like domain-containing protein</fullName>
    </recommendedName>
</protein>
<comment type="similarity">
    <text evidence="1">Belongs to the pseudouridine synthase RluA family.</text>
</comment>
<dbReference type="EMBL" id="UINC01126319">
    <property type="protein sequence ID" value="SVD04721.1"/>
    <property type="molecule type" value="Genomic_DNA"/>
</dbReference>
<dbReference type="InterPro" id="IPR006145">
    <property type="entry name" value="PsdUridine_synth_RsuA/RluA"/>
</dbReference>
<gene>
    <name evidence="3" type="ORF">METZ01_LOCUS357575</name>
</gene>
<dbReference type="InterPro" id="IPR020103">
    <property type="entry name" value="PsdUridine_synth_cat_dom_sf"/>
</dbReference>
<dbReference type="AlphaFoldDB" id="A0A382S721"/>
<name>A0A382S721_9ZZZZ</name>
<dbReference type="InterPro" id="IPR006224">
    <property type="entry name" value="PsdUridine_synth_RluA-like_CS"/>
</dbReference>
<feature type="non-terminal residue" evidence="3">
    <location>
        <position position="134"/>
    </location>
</feature>
<evidence type="ECO:0000256" key="1">
    <source>
        <dbReference type="ARBA" id="ARBA00010876"/>
    </source>
</evidence>
<dbReference type="SUPFAM" id="SSF55120">
    <property type="entry name" value="Pseudouridine synthase"/>
    <property type="match status" value="1"/>
</dbReference>
<evidence type="ECO:0000313" key="3">
    <source>
        <dbReference type="EMBL" id="SVD04721.1"/>
    </source>
</evidence>
<dbReference type="Pfam" id="PF00849">
    <property type="entry name" value="PseudoU_synth_2"/>
    <property type="match status" value="1"/>
</dbReference>
<dbReference type="GO" id="GO:0009982">
    <property type="term" value="F:pseudouridine synthase activity"/>
    <property type="evidence" value="ECO:0007669"/>
    <property type="project" value="InterPro"/>
</dbReference>
<dbReference type="GO" id="GO:0003723">
    <property type="term" value="F:RNA binding"/>
    <property type="evidence" value="ECO:0007669"/>
    <property type="project" value="InterPro"/>
</dbReference>
<sequence>VIDILYQDNHFVAVNKRSGLVVHPTKLAPGAIAVLPSLRKQLGRYVYPVHRIDRGTSGIVLFGLDSDVASRMGELMRSREVDKQYLAVVRGYVEDQGRIDNAIEDSDKASGKLESVTDYWRVSQVEIPYEVGPY</sequence>
<evidence type="ECO:0000259" key="2">
    <source>
        <dbReference type="Pfam" id="PF00849"/>
    </source>
</evidence>
<feature type="domain" description="Pseudouridine synthase RsuA/RluA-like" evidence="2">
    <location>
        <begin position="10"/>
        <end position="108"/>
    </location>
</feature>
<feature type="non-terminal residue" evidence="3">
    <location>
        <position position="1"/>
    </location>
</feature>
<accession>A0A382S721</accession>
<dbReference type="PANTHER" id="PTHR21600">
    <property type="entry name" value="MITOCHONDRIAL RNA PSEUDOURIDINE SYNTHASE"/>
    <property type="match status" value="1"/>
</dbReference>
<reference evidence="3" key="1">
    <citation type="submission" date="2018-05" db="EMBL/GenBank/DDBJ databases">
        <authorList>
            <person name="Lanie J.A."/>
            <person name="Ng W.-L."/>
            <person name="Kazmierczak K.M."/>
            <person name="Andrzejewski T.M."/>
            <person name="Davidsen T.M."/>
            <person name="Wayne K.J."/>
            <person name="Tettelin H."/>
            <person name="Glass J.I."/>
            <person name="Rusch D."/>
            <person name="Podicherti R."/>
            <person name="Tsui H.-C.T."/>
            <person name="Winkler M.E."/>
        </authorList>
    </citation>
    <scope>NUCLEOTIDE SEQUENCE</scope>
</reference>
<dbReference type="PANTHER" id="PTHR21600:SF87">
    <property type="entry name" value="RNA PSEUDOURIDYLATE SYNTHASE DOMAIN-CONTAINING PROTEIN 1"/>
    <property type="match status" value="1"/>
</dbReference>
<dbReference type="InterPro" id="IPR050188">
    <property type="entry name" value="RluA_PseudoU_synthase"/>
</dbReference>
<proteinExistence type="inferred from homology"/>